<comment type="caution">
    <text evidence="7">The sequence shown here is derived from an EMBL/GenBank/DDBJ whole genome shotgun (WGS) entry which is preliminary data.</text>
</comment>
<protein>
    <submittedName>
        <fullName evidence="7">LysR family transcriptional regulator</fullName>
    </submittedName>
</protein>
<keyword evidence="8" id="KW-1185">Reference proteome</keyword>
<reference evidence="7 8" key="1">
    <citation type="submission" date="2020-07" db="EMBL/GenBank/DDBJ databases">
        <title>Pusillimonas sp. nov., isolated from poultry manure in Taiwan.</title>
        <authorList>
            <person name="Lin S.-Y."/>
            <person name="Tang Y.-S."/>
            <person name="Young C.-C."/>
        </authorList>
    </citation>
    <scope>NUCLEOTIDE SEQUENCE [LARGE SCALE GENOMIC DNA]</scope>
    <source>
        <strain evidence="7 8">CC-YST705</strain>
    </source>
</reference>
<dbReference type="Gene3D" id="3.40.190.10">
    <property type="entry name" value="Periplasmic binding protein-like II"/>
    <property type="match status" value="2"/>
</dbReference>
<keyword evidence="2" id="KW-0805">Transcription regulation</keyword>
<evidence type="ECO:0000256" key="4">
    <source>
        <dbReference type="ARBA" id="ARBA00023163"/>
    </source>
</evidence>
<dbReference type="Gene3D" id="1.10.10.10">
    <property type="entry name" value="Winged helix-like DNA-binding domain superfamily/Winged helix DNA-binding domain"/>
    <property type="match status" value="2"/>
</dbReference>
<evidence type="ECO:0000259" key="6">
    <source>
        <dbReference type="PROSITE" id="PS50931"/>
    </source>
</evidence>
<dbReference type="PANTHER" id="PTHR30419">
    <property type="entry name" value="HTH-TYPE TRANSCRIPTIONAL REGULATOR YBHD"/>
    <property type="match status" value="1"/>
</dbReference>
<evidence type="ECO:0000313" key="8">
    <source>
        <dbReference type="Proteomes" id="UP000776983"/>
    </source>
</evidence>
<dbReference type="PRINTS" id="PR00039">
    <property type="entry name" value="HTHLYSR"/>
</dbReference>
<organism evidence="7 8">
    <name type="scientific">Mesopusillimonas faecipullorum</name>
    <dbReference type="NCBI Taxonomy" id="2755040"/>
    <lineage>
        <taxon>Bacteria</taxon>
        <taxon>Pseudomonadati</taxon>
        <taxon>Pseudomonadota</taxon>
        <taxon>Betaproteobacteria</taxon>
        <taxon>Burkholderiales</taxon>
        <taxon>Alcaligenaceae</taxon>
        <taxon>Mesopusillimonas</taxon>
    </lineage>
</organism>
<evidence type="ECO:0000313" key="7">
    <source>
        <dbReference type="EMBL" id="MCB5362568.1"/>
    </source>
</evidence>
<feature type="coiled-coil region" evidence="5">
    <location>
        <begin position="28"/>
        <end position="55"/>
    </location>
</feature>
<feature type="domain" description="HTH lysR-type" evidence="6">
    <location>
        <begin position="111"/>
        <end position="168"/>
    </location>
</feature>
<keyword evidence="4" id="KW-0804">Transcription</keyword>
<evidence type="ECO:0000256" key="5">
    <source>
        <dbReference type="SAM" id="Coils"/>
    </source>
</evidence>
<dbReference type="Pfam" id="PF03466">
    <property type="entry name" value="LysR_substrate"/>
    <property type="match status" value="1"/>
</dbReference>
<evidence type="ECO:0000256" key="1">
    <source>
        <dbReference type="ARBA" id="ARBA00009437"/>
    </source>
</evidence>
<dbReference type="PANTHER" id="PTHR30419:SF14">
    <property type="entry name" value="LYSR FAMILY TRANSCRIPTIONAL REGULATOR"/>
    <property type="match status" value="1"/>
</dbReference>
<keyword evidence="3" id="KW-0238">DNA-binding</keyword>
<dbReference type="Pfam" id="PF00126">
    <property type="entry name" value="HTH_1"/>
    <property type="match status" value="2"/>
</dbReference>
<dbReference type="InterPro" id="IPR050950">
    <property type="entry name" value="HTH-type_LysR_regulators"/>
</dbReference>
<evidence type="ECO:0000256" key="3">
    <source>
        <dbReference type="ARBA" id="ARBA00023125"/>
    </source>
</evidence>
<dbReference type="SUPFAM" id="SSF53850">
    <property type="entry name" value="Periplasmic binding protein-like II"/>
    <property type="match status" value="1"/>
</dbReference>
<dbReference type="InterPro" id="IPR036388">
    <property type="entry name" value="WH-like_DNA-bd_sf"/>
</dbReference>
<dbReference type="Proteomes" id="UP000776983">
    <property type="component" value="Unassembled WGS sequence"/>
</dbReference>
<proteinExistence type="inferred from homology"/>
<gene>
    <name evidence="7" type="ORF">H0484_02210</name>
</gene>
<dbReference type="InterPro" id="IPR005119">
    <property type="entry name" value="LysR_subst-bd"/>
</dbReference>
<dbReference type="EMBL" id="JACDXW010000001">
    <property type="protein sequence ID" value="MCB5362568.1"/>
    <property type="molecule type" value="Genomic_DNA"/>
</dbReference>
<name>A0ABS8C966_9BURK</name>
<feature type="domain" description="HTH lysR-type" evidence="6">
    <location>
        <begin position="11"/>
        <end position="68"/>
    </location>
</feature>
<dbReference type="SUPFAM" id="SSF46785">
    <property type="entry name" value="Winged helix' DNA-binding domain"/>
    <property type="match status" value="2"/>
</dbReference>
<sequence>MNDLVGPPTLPPTRYLRVFHSVAQLGSMSKASTELRRAQSAVQRAIQQLEESLETRLFERTSRGILLTDNGKVLQGRVQHALDEMETARQALYEQGGIAPRHNAPIFSLALNERRLAILVAFSRYRHMSAVAQQLDITQPAVSLALRDLEDSCNLKLFDRSVSPIALTAAGELLLAHIKRALYQLRLARAEIAARDGVLKGDITIGALPFGRPYILPTAIATLHTDHPALRFTTVEGPFETLTHALWCGDIDFIMGALPTGEHYGDLVQEDLFHDKLVVIARSGHPLQQASGAIHNLANADWVLPPRRTPTRDVLMSSLAAMQAPPLNVTVESSDLSLIRGLLLGSDMITAASRHLFQHELRNGMLSLLPMDLPDTQRTIGVLRRPQEHASPGATRLIQVIRALGDSLKNKGLP</sequence>
<comment type="similarity">
    <text evidence="1">Belongs to the LysR transcriptional regulatory family.</text>
</comment>
<keyword evidence="5" id="KW-0175">Coiled coil</keyword>
<evidence type="ECO:0000256" key="2">
    <source>
        <dbReference type="ARBA" id="ARBA00023015"/>
    </source>
</evidence>
<dbReference type="InterPro" id="IPR036390">
    <property type="entry name" value="WH_DNA-bd_sf"/>
</dbReference>
<dbReference type="PROSITE" id="PS50931">
    <property type="entry name" value="HTH_LYSR"/>
    <property type="match status" value="2"/>
</dbReference>
<accession>A0ABS8C966</accession>
<dbReference type="InterPro" id="IPR000847">
    <property type="entry name" value="LysR_HTH_N"/>
</dbReference>
<dbReference type="RefSeq" id="WP_226952797.1">
    <property type="nucleotide sequence ID" value="NZ_JACDXW010000001.1"/>
</dbReference>